<comment type="caution">
    <text evidence="6">The sequence shown here is derived from an EMBL/GenBank/DDBJ whole genome shotgun (WGS) entry which is preliminary data.</text>
</comment>
<dbReference type="Gene3D" id="2.60.120.200">
    <property type="match status" value="9"/>
</dbReference>
<protein>
    <recommendedName>
        <fullName evidence="5">LamG-like jellyroll fold domain-containing protein</fullName>
    </recommendedName>
</protein>
<feature type="domain" description="LamG-like jellyroll fold" evidence="5">
    <location>
        <begin position="2842"/>
        <end position="2973"/>
    </location>
</feature>
<dbReference type="PANTHER" id="PTHR42535">
    <property type="entry name" value="OOKINETE PROTEIN, PUTATIVE-RELATED"/>
    <property type="match status" value="1"/>
</dbReference>
<proteinExistence type="predicted"/>
<dbReference type="SMART" id="SM00560">
    <property type="entry name" value="LamGL"/>
    <property type="match status" value="5"/>
</dbReference>
<evidence type="ECO:0000256" key="1">
    <source>
        <dbReference type="ARBA" id="ARBA00022729"/>
    </source>
</evidence>
<feature type="compositionally biased region" description="Polar residues" evidence="3">
    <location>
        <begin position="1486"/>
        <end position="1505"/>
    </location>
</feature>
<feature type="region of interest" description="Disordered" evidence="3">
    <location>
        <begin position="1486"/>
        <end position="1508"/>
    </location>
</feature>
<name>A0A3A4ZFQ5_UNCKA</name>
<accession>A0A3A4ZFQ5</accession>
<keyword evidence="2" id="KW-1015">Disulfide bond</keyword>
<keyword evidence="4" id="KW-0812">Transmembrane</keyword>
<reference evidence="6 7" key="1">
    <citation type="journal article" date="2017" name="ISME J.">
        <title>Energy and carbon metabolisms in a deep terrestrial subsurface fluid microbial community.</title>
        <authorList>
            <person name="Momper L."/>
            <person name="Jungbluth S.P."/>
            <person name="Lee M.D."/>
            <person name="Amend J.P."/>
        </authorList>
    </citation>
    <scope>NUCLEOTIDE SEQUENCE [LARGE SCALE GENOMIC DNA]</scope>
    <source>
        <strain evidence="6">SURF_46</strain>
    </source>
</reference>
<dbReference type="SUPFAM" id="SSF49899">
    <property type="entry name" value="Concanavalin A-like lectins/glucanases"/>
    <property type="match status" value="9"/>
</dbReference>
<dbReference type="InterPro" id="IPR006558">
    <property type="entry name" value="LamG-like"/>
</dbReference>
<keyword evidence="1" id="KW-0732">Signal</keyword>
<dbReference type="InterPro" id="IPR013320">
    <property type="entry name" value="ConA-like_dom_sf"/>
</dbReference>
<feature type="domain" description="LamG-like jellyroll fold" evidence="5">
    <location>
        <begin position="254"/>
        <end position="399"/>
    </location>
</feature>
<keyword evidence="4" id="KW-0472">Membrane</keyword>
<feature type="region of interest" description="Disordered" evidence="3">
    <location>
        <begin position="2221"/>
        <end position="2241"/>
    </location>
</feature>
<evidence type="ECO:0000256" key="3">
    <source>
        <dbReference type="SAM" id="MobiDB-lite"/>
    </source>
</evidence>
<feature type="domain" description="LamG-like jellyroll fold" evidence="5">
    <location>
        <begin position="2112"/>
        <end position="2257"/>
    </location>
</feature>
<evidence type="ECO:0000313" key="7">
    <source>
        <dbReference type="Proteomes" id="UP000265540"/>
    </source>
</evidence>
<feature type="compositionally biased region" description="Low complexity" evidence="3">
    <location>
        <begin position="2550"/>
        <end position="2572"/>
    </location>
</feature>
<dbReference type="EMBL" id="QZJF01000005">
    <property type="protein sequence ID" value="RJR27995.1"/>
    <property type="molecule type" value="Genomic_DNA"/>
</dbReference>
<dbReference type="Proteomes" id="UP000265540">
    <property type="component" value="Unassembled WGS sequence"/>
</dbReference>
<evidence type="ECO:0000259" key="5">
    <source>
        <dbReference type="SMART" id="SM00560"/>
    </source>
</evidence>
<keyword evidence="4" id="KW-1133">Transmembrane helix</keyword>
<organism evidence="6 7">
    <name type="scientific">candidate division WWE3 bacterium</name>
    <dbReference type="NCBI Taxonomy" id="2053526"/>
    <lineage>
        <taxon>Bacteria</taxon>
        <taxon>Katanobacteria</taxon>
    </lineage>
</organism>
<feature type="region of interest" description="Disordered" evidence="3">
    <location>
        <begin position="2783"/>
        <end position="2807"/>
    </location>
</feature>
<feature type="transmembrane region" description="Helical" evidence="4">
    <location>
        <begin position="39"/>
        <end position="59"/>
    </location>
</feature>
<evidence type="ECO:0000256" key="4">
    <source>
        <dbReference type="SAM" id="Phobius"/>
    </source>
</evidence>
<dbReference type="PANTHER" id="PTHR42535:SF2">
    <property type="entry name" value="CHROMOSOME UNDETERMINED SCAFFOLD_146, WHOLE GENOME SHOTGUN SEQUENCE"/>
    <property type="match status" value="1"/>
</dbReference>
<feature type="domain" description="LamG-like jellyroll fold" evidence="5">
    <location>
        <begin position="1908"/>
        <end position="2033"/>
    </location>
</feature>
<feature type="compositionally biased region" description="Low complexity" evidence="3">
    <location>
        <begin position="2786"/>
        <end position="2802"/>
    </location>
</feature>
<evidence type="ECO:0000313" key="6">
    <source>
        <dbReference type="EMBL" id="RJR27995.1"/>
    </source>
</evidence>
<gene>
    <name evidence="6" type="ORF">C4561_00625</name>
</gene>
<feature type="domain" description="LamG-like jellyroll fold" evidence="5">
    <location>
        <begin position="2344"/>
        <end position="2489"/>
    </location>
</feature>
<feature type="region of interest" description="Disordered" evidence="3">
    <location>
        <begin position="2546"/>
        <end position="2572"/>
    </location>
</feature>
<dbReference type="Pfam" id="PF13385">
    <property type="entry name" value="Laminin_G_3"/>
    <property type="match status" value="9"/>
</dbReference>
<sequence length="2987" mass="320373">MKKLLKKIHKFLIKLLNPLKIAAQKIFSKLRVLNRTKKLLLPFFLGLIIILIPVFIFLIRNARNVQADWWQNQESGTGWLKRQQLNITNNSGDSLATETTIAVTINTKELVNQGKLQTDCDDLRVVFQSGSTATELDRYISYPGGGTCGTSEASKVYFKLQSALSDGSTATTYYMYYDNQNAATPSGADDAFDISSKDALLVCSFDGTTTCAAGETPSTETGAIRYTGEKSALSFDGSDDYIDGGSGSTIDDLGPFTFEGWFYIHGLGSSSSPRLFLKGDNFATPNNNNIQLYISSVKQLIFNVGYSTTDLNVTSASNAISYETWQHITVTWDGTTESDNVHVYVGGTEVSYTSKQDAVGSRNSDAAYNLYIGNSHNQVRDYHGYMDEIRVSNIVRYTSSFTPPTSPFVRDEYTKLLLHLDENGDDPRNTGKVIDDSGNANHGTITGAKYVAGLIGVDNNSTTTGKAGGGNSYAGHEGIFLEEGTTNKVTNPSFEYSTFNNNWDAQGNLEVQNLTSAGTQSNGSSFQRKTWFDGTRYWTGYYDYGNGDVLFFYSSDGINWTQNTGAALTSNVQDYSVYGDSSNLFIVYKTGGNIMARSATSYPGSNFTWGTEYTVFDTANTWYGPYITRDSNNYLWATANEYTGGNMDIYAVRSTNTNDPSTWNSSVNIGTGTSTVTSVNMIVPLNSGDVYAVYYEGTVAYGCFYDSQTDGRWEDSGGNDCTNGVNQDLILAAGTGYPASAVSDTTNYDVHLLVGHSSGPQYFRWDNGTGTNGTWQTAVDLGDQAVDPSISIDTSTGDLYGHWYDWNTNTVMYSTCDVSAAASECSTLSDWAATTNIQTGLTSQSNAELSSNYGDSGRIYLTWVDGTTHNWIIKWAQVLGPDITATENSSAPYYKFGAKSATLAASGGNGYFNIPIDPNAASSHTISAYVYEGTSGNVGGTVNNTVAQLVWEGVNQSSTTYTDMGGGWWRLTYSGTTTDTSNTYGLYVLSGKTVYVDGFQLEAKSYTTTYADGSLESDSGGSDTYFWDDDCDGTLDAGEDETGDQNTQCSTRTGTNIQYNSSGNISTNGTISFWYKREYQDLQQNARLFKWDGFGAQDYIYMYLQNATDPDLRVEFYTDGGTSRSCGNHPSPSIDEDEWHMITLTYTTNSAGADGCQLYVDAAAGTAGSSGQSWTFAPDASTFEIGNGGGTQAGGSISDFRITDSALTATEVADLYYAGLVSHSGTYETDAFDTDKGQNPVGIYHFDESYGSTAHDSSTYANDLTISGATWSTQSANAYSRLTRNLSFDGTDDYASASAQISKEMNFGTGSFSISGWFRHSSTISGTDTIVSKYNEAGYKVYMNAGGLICFGIDQDSTFDGDIACSTESFADSKWHHFEAVKDATTSIKIYIDGYLKTTDSTIGNTGTLSNTSALYVGSDSNGSDFWTGQLDEIVFYPYARDESQVKEDYLGSQIAQLYGAQAFDTLTHGLTGYWKMDSSSWNGTSGEVTDSSINSNDGTSSMDSGGTAVTTTTTGKFGQAGDIDGADDYLAIPHDGSLSPTNQFTISAWINPDSTFSGSSNFPQTILDKGDYRLYLDHSDGKIKFVVNDDSAKSLTLVEGATSTDFDYDNVYVTQEFGGNLYIGGSFDDYGGNTDADNIAKWDGSSWSWPAGQSLSSYVRSLILWNGELYAAGSFIDAGGDTDGDRIAKWNGTSWEWPTGMGLNASVNALIVWNNELYAGGDFTNAGGDADADYIAKWDGSSWSWPTGQTLGNNQTVNDLATWKGELYVGGKFVNAGGDADADRIAKWNGTSWEWPTGMGLSNDVTTMIAWDGNLYAGGTFTSAGGDADANYIAMWNGSSWSWPTGAQAALTGSGPDVVEMSVHQGKLWLTGRFSDAGGDTTADGTAMWDGTSFTNPIGCTFSSDNGSNSISSWKGDLLITTNVANICGVASNDHFLRYGTDVTKIISSTTDSFTSGTWYHTLITYDGYKLSLYINGILESSVDTSLTLNNSSLDLIFGKSYGSSNSNLGQDERFDGKIDEVRIYNRPVSHDEVENLYAWTPGPAGYWNFNENTGTTVYDTSGNGNNGTLSNSGWGLGKYGSAMLASQDGAQDVTTISDPASGLLDLTDTSDFTYTLWTRITQSEAGTKLINKGFSDALNAPGYTVYYTEGGGAGAVNCYIGDGTNFDTANNIGAGINDGQWHHIACVLDRDGDKTGLAGLYLYVDGILYGSDTSISTTDASNSDNITIGEEDTSSEMQNGGIDDVRIYNYARTRAQIIEDMNAGHPAPGSPVGSALGHWKLDEGYGSTAHNSGNGGADLDGTITSATWSNSGKFGKALSFNGSDSIVDFGVGAVTTELDGASAITLETWMKPQTYPGGTSRGRMISLHVADGNSGALLSVYGDNSVEVAGRSVAAETLETATAALSDPTEWHHIVGILDFQNDQIKIYVDGILSTTQSVTFTNTLYTAGTLTTAYDTLGAYKTTVTGDFYDGFLDSTKIYKFALTDDQVKTSHNAGMVSVFGSTGTNSSNNPTWSSANEYCPPGQGSACTSPIAEWKFDEKTGQVPYDTSGSGNNGTLGTTSGSDSSDPSWSHAGSCKSGSCLLLDGSSDYINVGTSSNFYVSTDTAATLNFWLKDNSIGTGISRLFVLTGTSNSDVRFGFGTRNSGRYLSVDYRDSGGAAQTLTDTTTSLSDGKMHMATLVFSGTTVSLYIDGKLLASDTDFSATNSLNGGSAESRIGQQNSTFYWNGIIDNVTLYDYARSPAQVAWEYNKGSPIGWWKFDECSGTTAYDSSGNGNNGTITPGASGNTSAGTCGSGTSTEMWNDGTSGKINSSLGFDGDDDYVTMGDPSSGIFDFGADQTFSISFWMKADDTDTTQFLISKRGAAAAGYEFRRTPTSGWFLRMDEPVAGIVDTQVRANLADGNWHHIVFGRDTSRHFIYVDGSLDNSYSDTSLEDLSNSEVFAVSNPAAANGTNGQVDDIRVFNYALTVEQIRDIINYGAVRFD</sequence>
<evidence type="ECO:0000256" key="2">
    <source>
        <dbReference type="ARBA" id="ARBA00023157"/>
    </source>
</evidence>